<evidence type="ECO:0000256" key="2">
    <source>
        <dbReference type="ARBA" id="ARBA00022741"/>
    </source>
</evidence>
<protein>
    <recommendedName>
        <fullName evidence="10">RecBCD enzyme subunit RecC</fullName>
    </recommendedName>
    <alternativeName>
        <fullName evidence="10">Exonuclease V subunit RecC</fullName>
        <shortName evidence="10">ExoV subunit RecC</shortName>
    </alternativeName>
    <alternativeName>
        <fullName evidence="10">Helicase/nuclease RecBCD subunit RecC</fullName>
    </alternativeName>
</protein>
<dbReference type="GO" id="GO:0008854">
    <property type="term" value="F:exodeoxyribonuclease V activity"/>
    <property type="evidence" value="ECO:0007669"/>
    <property type="project" value="InterPro"/>
</dbReference>
<evidence type="ECO:0000313" key="12">
    <source>
        <dbReference type="EMBL" id="SDS84364.1"/>
    </source>
</evidence>
<evidence type="ECO:0000259" key="11">
    <source>
        <dbReference type="Pfam" id="PF17946"/>
    </source>
</evidence>
<evidence type="ECO:0000256" key="4">
    <source>
        <dbReference type="ARBA" id="ARBA00022801"/>
    </source>
</evidence>
<dbReference type="InterPro" id="IPR041500">
    <property type="entry name" value="RecC_C"/>
</dbReference>
<keyword evidence="8 10" id="KW-0238">DNA-binding</keyword>
<keyword evidence="7 10" id="KW-0067">ATP-binding</keyword>
<keyword evidence="5 10" id="KW-0347">Helicase</keyword>
<evidence type="ECO:0000256" key="7">
    <source>
        <dbReference type="ARBA" id="ARBA00022840"/>
    </source>
</evidence>
<dbReference type="Pfam" id="PF04257">
    <property type="entry name" value="Exonuc_V_gamma"/>
    <property type="match status" value="1"/>
</dbReference>
<dbReference type="Gene3D" id="1.10.10.160">
    <property type="match status" value="1"/>
</dbReference>
<gene>
    <name evidence="10" type="primary">recC</name>
    <name evidence="12" type="ORF">SAMN05216271_2887</name>
</gene>
<dbReference type="InterPro" id="IPR027417">
    <property type="entry name" value="P-loop_NTPase"/>
</dbReference>
<dbReference type="OrthoDB" id="9762834at2"/>
<keyword evidence="2 10" id="KW-0547">Nucleotide-binding</keyword>
<feature type="domain" description="RecC C-terminal" evidence="11">
    <location>
        <begin position="838"/>
        <end position="1084"/>
    </location>
</feature>
<comment type="function">
    <text evidence="10">A helicase/nuclease that prepares dsDNA breaks (DSB) for recombinational DNA repair. Binds to DSBs and unwinds DNA via a highly rapid and processive ATP-dependent bidirectional helicase activity. Unwinds dsDNA until it encounters a Chi (crossover hotspot instigator) sequence from the 3' direction. Cuts ssDNA a few nucleotides 3' to the Chi site. The properties and activities of the enzyme are changed at Chi. The Chi-altered holoenzyme produces a long 3'-ssDNA overhang and facilitates RecA-binding to the ssDNA for homologous DNA recombination and repair. Holoenzyme degrades any linearized DNA that is unable to undergo homologous recombination. In the holoenzyme this subunit recognizes the wild-type Chi sequence, and when added to isolated RecB increases its ATP-dependent helicase processivity.</text>
</comment>
<sequence>MQDANSLAPGLMIIHGNRLETLRELAVDWMRAHPLAPLENEVILVQSNGIAQWLQMALAADPAQGGCGIAAALDVQLPARFLWDSYRGVLGRDSVPEQSPLDKLPLTWRLMRLLPALQDQPDFAPLKRFLADDHDCRKRYQLAVRLADLFDQYQVYRADWLNDWAAGRDHIGLARTGARPLDDEERWQPALWRAVLADVGAERLSDSRAGIHPRFVQYLLDCDSRPASLPRRVIVFGISSLPAQTLEALAVIGRFSQVLLCVLNPCEYHWGDIVADQDLLRHEYRRHQRRPGSPIQLDDSTLHQHAHPLLAAWGKQGRDYINLLDQHDERASYEARFADIAGGRVDLFEAPTGDTLLQQLQQDILHLRPLAESRALWPAVDPARDQSIRFHLAHSPQREVEVLHDQLLAAFAADPDLKPRDIIVMVPDVNLYAPHIQAVFGQHSGDDPRAIPFTLADQGQRGQEPLLIALEHLLRLPDSRLPVSEVLDLLDVPALRSRFGLSEADLPTLQRWIEGAGIRWGLDQQRRAALGLPDGLEANSWRFGLRRMLLGYASGGAEAWQQIEPYDEIGGLDAALIGPLSGLIDALDRHETQLADAALPVVWGERLRQLLDDFFLAESDRDQLLLAQLHEGLANWLELCDSVALDVALPLNVVAEAWLDGVGQSQLSQRFLAGAVNVCTLMPMRAIPFKRICLLGMNDGDYPRAQPPLDFDLMGKDYRPGDRSRREDDRYLLLEALLSARDALHISWVGRSIRDNSERPPSVLIGQLRDHLAAGWHTADDADLLHALTVEHPLQPFSRAYFSADSALFSYACEWRQLHDPHAEEDADQPLAPVTLEAPIELLALQRFLRNPVEHFFAARLKVWLQEQQSNTEDDEPFALDGLQRHQLSQWLLEQVQQADLQDDWQALLVEQASRLQQRGSLPLAGFGELTLAQLVEPLGGQLERFREQLLLWDQPLEYPLPLQASARTAEAKIEVVSWLAGVRRCAQLDGLMRVQLVTGKLLGKKDVPRWRKLLSELCQHVLAAASGHRLTTCLISADASIQLLPLEQERAEHIVNDWLLGYLQGLKRPLPVAVETAFAWLTEGKDEKRLGAAKLCYEGNDFSRGEVDGSPALQRSFPDFASLQANDEFIGWAQSLYQPLAQAIEDEWLMITQASEGEA</sequence>
<dbReference type="AlphaFoldDB" id="A0A1H1VHG4"/>
<comment type="similarity">
    <text evidence="10">Belongs to the RecC family.</text>
</comment>
<keyword evidence="6 10" id="KW-0269">Exonuclease</keyword>
<dbReference type="GO" id="GO:0009338">
    <property type="term" value="C:exodeoxyribonuclease V complex"/>
    <property type="evidence" value="ECO:0007669"/>
    <property type="project" value="InterPro"/>
</dbReference>
<dbReference type="GO" id="GO:0003677">
    <property type="term" value="F:DNA binding"/>
    <property type="evidence" value="ECO:0007669"/>
    <property type="project" value="UniProtKB-UniRule"/>
</dbReference>
<dbReference type="Gene3D" id="3.40.50.300">
    <property type="entry name" value="P-loop containing nucleotide triphosphate hydrolases"/>
    <property type="match status" value="1"/>
</dbReference>
<dbReference type="GO" id="GO:0003678">
    <property type="term" value="F:DNA helicase activity"/>
    <property type="evidence" value="ECO:0007669"/>
    <property type="project" value="UniProtKB-UniRule"/>
</dbReference>
<dbReference type="NCBIfam" id="TIGR01450">
    <property type="entry name" value="recC"/>
    <property type="match status" value="1"/>
</dbReference>
<dbReference type="HAMAP" id="MF_01486">
    <property type="entry name" value="RecC"/>
    <property type="match status" value="1"/>
</dbReference>
<evidence type="ECO:0000313" key="13">
    <source>
        <dbReference type="Proteomes" id="UP000243413"/>
    </source>
</evidence>
<organism evidence="12 13">
    <name type="scientific">Halopseudomonas sabulinigri</name>
    <dbReference type="NCBI Taxonomy" id="472181"/>
    <lineage>
        <taxon>Bacteria</taxon>
        <taxon>Pseudomonadati</taxon>
        <taxon>Pseudomonadota</taxon>
        <taxon>Gammaproteobacteria</taxon>
        <taxon>Pseudomonadales</taxon>
        <taxon>Pseudomonadaceae</taxon>
        <taxon>Halopseudomonas</taxon>
    </lineage>
</organism>
<comment type="subunit">
    <text evidence="10">Heterotrimer of RecB, RecC and RecD. All subunits contribute to DNA-binding.</text>
</comment>
<dbReference type="Gene3D" id="3.40.50.10930">
    <property type="match status" value="1"/>
</dbReference>
<dbReference type="PANTHER" id="PTHR30591:SF1">
    <property type="entry name" value="RECBCD ENZYME SUBUNIT RECC"/>
    <property type="match status" value="1"/>
</dbReference>
<evidence type="ECO:0000256" key="1">
    <source>
        <dbReference type="ARBA" id="ARBA00022722"/>
    </source>
</evidence>
<dbReference type="Pfam" id="PF17946">
    <property type="entry name" value="RecC_C"/>
    <property type="match status" value="1"/>
</dbReference>
<comment type="miscellaneous">
    <text evidence="10">In the RecBCD complex, RecB has a slow 3'-5' helicase, an exonuclease activity and loads RecA onto ssDNA, RecD has a fast 5'-3' helicase activity, while RecC stimulates the ATPase and processivity of the RecB helicase and contributes to recognition of the Chi site.</text>
</comment>
<dbReference type="GO" id="GO:0000724">
    <property type="term" value="P:double-strand break repair via homologous recombination"/>
    <property type="evidence" value="ECO:0007669"/>
    <property type="project" value="UniProtKB-UniRule"/>
</dbReference>
<dbReference type="SUPFAM" id="SSF52540">
    <property type="entry name" value="P-loop containing nucleoside triphosphate hydrolases"/>
    <property type="match status" value="2"/>
</dbReference>
<dbReference type="InterPro" id="IPR006697">
    <property type="entry name" value="RecC"/>
</dbReference>
<dbReference type="RefSeq" id="WP_092287556.1">
    <property type="nucleotide sequence ID" value="NZ_LT629763.1"/>
</dbReference>
<dbReference type="Gene3D" id="1.10.486.10">
    <property type="entry name" value="PCRA, domain 4"/>
    <property type="match status" value="1"/>
</dbReference>
<evidence type="ECO:0000256" key="9">
    <source>
        <dbReference type="ARBA" id="ARBA00023204"/>
    </source>
</evidence>
<dbReference type="PIRSF" id="PIRSF000980">
    <property type="entry name" value="RecC"/>
    <property type="match status" value="1"/>
</dbReference>
<keyword evidence="1 10" id="KW-0540">Nuclease</keyword>
<dbReference type="STRING" id="472181.SAMN05216271_2887"/>
<evidence type="ECO:0000256" key="3">
    <source>
        <dbReference type="ARBA" id="ARBA00022763"/>
    </source>
</evidence>
<dbReference type="InterPro" id="IPR011335">
    <property type="entry name" value="Restrct_endonuc-II-like"/>
</dbReference>
<dbReference type="SUPFAM" id="SSF52980">
    <property type="entry name" value="Restriction endonuclease-like"/>
    <property type="match status" value="1"/>
</dbReference>
<evidence type="ECO:0000256" key="8">
    <source>
        <dbReference type="ARBA" id="ARBA00023125"/>
    </source>
</evidence>
<evidence type="ECO:0000256" key="10">
    <source>
        <dbReference type="HAMAP-Rule" id="MF_01486"/>
    </source>
</evidence>
<dbReference type="Proteomes" id="UP000243413">
    <property type="component" value="Chromosome I"/>
</dbReference>
<reference evidence="13" key="1">
    <citation type="submission" date="2016-10" db="EMBL/GenBank/DDBJ databases">
        <authorList>
            <person name="Varghese N."/>
            <person name="Submissions S."/>
        </authorList>
    </citation>
    <scope>NUCLEOTIDE SEQUENCE [LARGE SCALE GENOMIC DNA]</scope>
    <source>
        <strain evidence="13">JCM 14963</strain>
    </source>
</reference>
<keyword evidence="4 10" id="KW-0378">Hydrolase</keyword>
<dbReference type="GO" id="GO:0005524">
    <property type="term" value="F:ATP binding"/>
    <property type="evidence" value="ECO:0007669"/>
    <property type="project" value="UniProtKB-UniRule"/>
</dbReference>
<dbReference type="EMBL" id="LT629763">
    <property type="protein sequence ID" value="SDS84364.1"/>
    <property type="molecule type" value="Genomic_DNA"/>
</dbReference>
<evidence type="ECO:0000256" key="5">
    <source>
        <dbReference type="ARBA" id="ARBA00022806"/>
    </source>
</evidence>
<evidence type="ECO:0000256" key="6">
    <source>
        <dbReference type="ARBA" id="ARBA00022839"/>
    </source>
</evidence>
<proteinExistence type="inferred from homology"/>
<keyword evidence="9 10" id="KW-0234">DNA repair</keyword>
<dbReference type="Gene3D" id="1.10.10.990">
    <property type="match status" value="1"/>
</dbReference>
<dbReference type="PANTHER" id="PTHR30591">
    <property type="entry name" value="RECBCD ENZYME SUBUNIT RECC"/>
    <property type="match status" value="1"/>
</dbReference>
<dbReference type="InterPro" id="IPR013986">
    <property type="entry name" value="DExx_box_DNA_helicase_dom_sf"/>
</dbReference>
<accession>A0A1H1VHG4</accession>
<keyword evidence="3 10" id="KW-0227">DNA damage</keyword>
<name>A0A1H1VHG4_9GAMM</name>